<comment type="caution">
    <text evidence="1">The sequence shown here is derived from an EMBL/GenBank/DDBJ whole genome shotgun (WGS) entry which is preliminary data.</text>
</comment>
<proteinExistence type="predicted"/>
<dbReference type="EMBL" id="MFJN01000005">
    <property type="protein sequence ID" value="OGG22321.1"/>
    <property type="molecule type" value="Genomic_DNA"/>
</dbReference>
<protein>
    <submittedName>
        <fullName evidence="1">Uncharacterized protein</fullName>
    </submittedName>
</protein>
<name>A0A1F6AC67_9BACT</name>
<accession>A0A1F6AC67</accession>
<evidence type="ECO:0000313" key="2">
    <source>
        <dbReference type="Proteomes" id="UP000177092"/>
    </source>
</evidence>
<organism evidence="1 2">
    <name type="scientific">Candidatus Gottesmanbacteria bacterium RIFCSPHIGHO2_02_FULL_40_13</name>
    <dbReference type="NCBI Taxonomy" id="1798384"/>
    <lineage>
        <taxon>Bacteria</taxon>
        <taxon>Candidatus Gottesmaniibacteriota</taxon>
    </lineage>
</organism>
<dbReference type="Proteomes" id="UP000177092">
    <property type="component" value="Unassembled WGS sequence"/>
</dbReference>
<dbReference type="AlphaFoldDB" id="A0A1F6AC67"/>
<evidence type="ECO:0000313" key="1">
    <source>
        <dbReference type="EMBL" id="OGG22321.1"/>
    </source>
</evidence>
<gene>
    <name evidence="1" type="ORF">A3D03_03425</name>
</gene>
<sequence>MTKYQQYYQDMVDNNWKTFTAFKNLHDRYVKEPEVWHLQFNSEGENILKTIREWERRLCNQTEKGQYSKFSSSLADKFWELVRADYPKIDFVGVKY</sequence>
<reference evidence="1 2" key="1">
    <citation type="journal article" date="2016" name="Nat. Commun.">
        <title>Thousands of microbial genomes shed light on interconnected biogeochemical processes in an aquifer system.</title>
        <authorList>
            <person name="Anantharaman K."/>
            <person name="Brown C.T."/>
            <person name="Hug L.A."/>
            <person name="Sharon I."/>
            <person name="Castelle C.J."/>
            <person name="Probst A.J."/>
            <person name="Thomas B.C."/>
            <person name="Singh A."/>
            <person name="Wilkins M.J."/>
            <person name="Karaoz U."/>
            <person name="Brodie E.L."/>
            <person name="Williams K.H."/>
            <person name="Hubbard S.S."/>
            <person name="Banfield J.F."/>
        </authorList>
    </citation>
    <scope>NUCLEOTIDE SEQUENCE [LARGE SCALE GENOMIC DNA]</scope>
</reference>